<protein>
    <submittedName>
        <fullName evidence="1">Uncharacterized protein</fullName>
    </submittedName>
</protein>
<gene>
    <name evidence="1" type="ORF">RHO25_006701</name>
</gene>
<dbReference type="GeneID" id="35428603"/>
<proteinExistence type="predicted"/>
<dbReference type="Proteomes" id="UP001302367">
    <property type="component" value="Chromosome 4"/>
</dbReference>
<organism evidence="1 2">
    <name type="scientific">Cercospora beticola</name>
    <name type="common">Sugarbeet leaf spot fungus</name>
    <dbReference type="NCBI Taxonomy" id="122368"/>
    <lineage>
        <taxon>Eukaryota</taxon>
        <taxon>Fungi</taxon>
        <taxon>Dikarya</taxon>
        <taxon>Ascomycota</taxon>
        <taxon>Pezizomycotina</taxon>
        <taxon>Dothideomycetes</taxon>
        <taxon>Dothideomycetidae</taxon>
        <taxon>Mycosphaerellales</taxon>
        <taxon>Mycosphaerellaceae</taxon>
        <taxon>Cercospora</taxon>
    </lineage>
</organism>
<dbReference type="EMBL" id="CP134187">
    <property type="protein sequence ID" value="WPB02067.1"/>
    <property type="molecule type" value="Genomic_DNA"/>
</dbReference>
<keyword evidence="2" id="KW-1185">Reference proteome</keyword>
<evidence type="ECO:0000313" key="2">
    <source>
        <dbReference type="Proteomes" id="UP001302367"/>
    </source>
</evidence>
<reference evidence="1 2" key="1">
    <citation type="submission" date="2023-09" db="EMBL/GenBank/DDBJ databases">
        <title>Complete-Gapless Cercospora beticola genome.</title>
        <authorList>
            <person name="Wyatt N.A."/>
            <person name="Spanner R.E."/>
            <person name="Bolton M.D."/>
        </authorList>
    </citation>
    <scope>NUCLEOTIDE SEQUENCE [LARGE SCALE GENOMIC DNA]</scope>
    <source>
        <strain evidence="1">Cb09-40</strain>
    </source>
</reference>
<evidence type="ECO:0000313" key="1">
    <source>
        <dbReference type="EMBL" id="WPB02067.1"/>
    </source>
</evidence>
<accession>A0ABZ0NR55</accession>
<dbReference type="RefSeq" id="XP_023452248.2">
    <property type="nucleotide sequence ID" value="XM_023597508.2"/>
</dbReference>
<name>A0ABZ0NR55_CERBT</name>
<sequence length="139" mass="15605">MGSRADIIAGANGQHSLPKTEQHYWVNLIYQSESLSDAAPKPLSRLRDVLPEWPANETETLSEISEAHAHEWDVLDPKDTLKRKRQEGVPAHEDGAAKRIITAAVVRFIDVSREHVDLAIKLTHTAEQVQISRDPLRNC</sequence>